<feature type="transmembrane region" description="Helical" evidence="1">
    <location>
        <begin position="91"/>
        <end position="110"/>
    </location>
</feature>
<reference evidence="2 3" key="1">
    <citation type="submission" date="2019-10" db="EMBL/GenBank/DDBJ databases">
        <authorList>
            <person name="Dong K."/>
        </authorList>
    </citation>
    <scope>NUCLEOTIDE SEQUENCE [LARGE SCALE GENOMIC DNA]</scope>
    <source>
        <strain evidence="2 3">DSM 28960</strain>
    </source>
</reference>
<sequence length="143" mass="15969">MKVRTGVFGGLACYWLFPFLVGAVIGTQSQGAVNSSFFDTIMTAFFVALFYIPRPVLIYLICELLMTGIGISTVADFELGLKTKRIKIKMLILMSLVLGLVLVVWCFIFVSSLVWAMVLALFLVFPMFCFLFAAKLIKKTIQT</sequence>
<proteinExistence type="predicted"/>
<keyword evidence="1" id="KW-1133">Transmembrane helix</keyword>
<dbReference type="RefSeq" id="WP_153496697.1">
    <property type="nucleotide sequence ID" value="NZ_CAXYUY010000002.1"/>
</dbReference>
<evidence type="ECO:0000256" key="1">
    <source>
        <dbReference type="SAM" id="Phobius"/>
    </source>
</evidence>
<protein>
    <submittedName>
        <fullName evidence="2">Uncharacterized protein</fullName>
    </submittedName>
</protein>
<evidence type="ECO:0000313" key="3">
    <source>
        <dbReference type="Proteomes" id="UP000439550"/>
    </source>
</evidence>
<name>A0A7X1Z8Y6_9LACT</name>
<keyword evidence="1" id="KW-0472">Membrane</keyword>
<keyword evidence="3" id="KW-1185">Reference proteome</keyword>
<gene>
    <name evidence="2" type="ORF">GHI93_08850</name>
</gene>
<evidence type="ECO:0000313" key="2">
    <source>
        <dbReference type="EMBL" id="MQW40034.1"/>
    </source>
</evidence>
<feature type="transmembrane region" description="Helical" evidence="1">
    <location>
        <begin position="116"/>
        <end position="137"/>
    </location>
</feature>
<feature type="transmembrane region" description="Helical" evidence="1">
    <location>
        <begin position="32"/>
        <end position="52"/>
    </location>
</feature>
<organism evidence="2 3">
    <name type="scientific">Lactococcus hircilactis</name>
    <dbReference type="NCBI Taxonomy" id="1494462"/>
    <lineage>
        <taxon>Bacteria</taxon>
        <taxon>Bacillati</taxon>
        <taxon>Bacillota</taxon>
        <taxon>Bacilli</taxon>
        <taxon>Lactobacillales</taxon>
        <taxon>Streptococcaceae</taxon>
        <taxon>Lactococcus</taxon>
    </lineage>
</organism>
<keyword evidence="1" id="KW-0812">Transmembrane</keyword>
<feature type="transmembrane region" description="Helical" evidence="1">
    <location>
        <begin position="6"/>
        <end position="25"/>
    </location>
</feature>
<dbReference type="EMBL" id="WITJ01000011">
    <property type="protein sequence ID" value="MQW40034.1"/>
    <property type="molecule type" value="Genomic_DNA"/>
</dbReference>
<accession>A0A7X1Z8Y6</accession>
<dbReference type="AlphaFoldDB" id="A0A7X1Z8Y6"/>
<dbReference type="Proteomes" id="UP000439550">
    <property type="component" value="Unassembled WGS sequence"/>
</dbReference>
<comment type="caution">
    <text evidence="2">The sequence shown here is derived from an EMBL/GenBank/DDBJ whole genome shotgun (WGS) entry which is preliminary data.</text>
</comment>